<keyword evidence="2" id="KW-1185">Reference proteome</keyword>
<gene>
    <name evidence="1" type="ORF">THSYN_30270</name>
</gene>
<dbReference type="EMBL" id="CP020371">
    <property type="protein sequence ID" value="AUB85204.1"/>
    <property type="molecule type" value="Genomic_DNA"/>
</dbReference>
<protein>
    <submittedName>
        <fullName evidence="1">ISKra4 family transposase</fullName>
    </submittedName>
</protein>
<organism evidence="1 2">
    <name type="scientific">Candidatus Thiodictyon syntrophicum</name>
    <dbReference type="NCBI Taxonomy" id="1166950"/>
    <lineage>
        <taxon>Bacteria</taxon>
        <taxon>Pseudomonadati</taxon>
        <taxon>Pseudomonadota</taxon>
        <taxon>Gammaproteobacteria</taxon>
        <taxon>Chromatiales</taxon>
        <taxon>Chromatiaceae</taxon>
        <taxon>Thiodictyon</taxon>
    </lineage>
</organism>
<dbReference type="KEGG" id="tsy:THSYN_30270"/>
<dbReference type="OrthoDB" id="9204559at2"/>
<proteinExistence type="predicted"/>
<dbReference type="RefSeq" id="WP_100922845.1">
    <property type="nucleotide sequence ID" value="NZ_CP020371.1"/>
</dbReference>
<name>A0A2K8UI03_9GAMM</name>
<evidence type="ECO:0000313" key="1">
    <source>
        <dbReference type="EMBL" id="AUB85204.1"/>
    </source>
</evidence>
<evidence type="ECO:0000313" key="2">
    <source>
        <dbReference type="Proteomes" id="UP000232638"/>
    </source>
</evidence>
<sequence>MTKVVRISGDEVTVEVTVRLSGSLLDMEGAIQEATNAVGRCATEEALQRFDTDGSAIRVGAIKLTARGRDPKEYQTPYGPVEVERYVYQSSRGGRIYCPLEHQARIVRGATPRFASQLSHKYAQLNVRAVQTDLEQNHGRTIATSYIQNVAEWVGTIATAKEEDWEYAMPALETPIATVVVSLDGAMIPMADSAGWREAMVGTLSLYDDEGERQHTIYLAAAPEYGKQEFRQRMEREIQRVKRHLPEALYLGIADGAASNWRFLEQHTDRQLIDFFHATEYVGKIAQATHPQRHAEGPRAQWQSAHCTTLKHDPAALDLLIGEAARLSQRHTLSQTLRDDVLSAWTYFTNHRHQMDYPGFVAAGLPIGSGVTEAACKTLVKQRLCASGMRWKNKGAKIVLSLRALTQTTGRWAQFWPKIDQFGAECYG</sequence>
<dbReference type="AlphaFoldDB" id="A0A2K8UI03"/>
<dbReference type="NCBIfam" id="NF033572">
    <property type="entry name" value="transpos_ISKra4"/>
    <property type="match status" value="1"/>
</dbReference>
<reference evidence="1 2" key="1">
    <citation type="submission" date="2017-03" db="EMBL/GenBank/DDBJ databases">
        <title>Complete genome sequence of Candidatus 'Thiodictyon syntrophicum' sp. nov. strain Cad16T, a photolithoautotroph purple sulfur bacterium isolated from an alpine meromictic lake.</title>
        <authorList>
            <person name="Luedin S.M."/>
            <person name="Pothier J.F."/>
            <person name="Danza F."/>
            <person name="Storelli N."/>
            <person name="Wittwer M."/>
            <person name="Tonolla M."/>
        </authorList>
    </citation>
    <scope>NUCLEOTIDE SEQUENCE [LARGE SCALE GENOMIC DNA]</scope>
    <source>
        <strain evidence="1 2">Cad16T</strain>
        <plasmid evidence="2">Plasmid pts417</plasmid>
    </source>
</reference>
<accession>A0A2K8UI03</accession>
<keyword evidence="1" id="KW-0614">Plasmid</keyword>
<geneLocation type="plasmid" evidence="2">
    <name>pts417</name>
</geneLocation>
<dbReference type="Proteomes" id="UP000232638">
    <property type="component" value="Plasmid pTs417"/>
</dbReference>